<evidence type="ECO:0000256" key="6">
    <source>
        <dbReference type="ARBA" id="ARBA00022692"/>
    </source>
</evidence>
<evidence type="ECO:0000313" key="13">
    <source>
        <dbReference type="EMBL" id="THH28746.1"/>
    </source>
</evidence>
<comment type="caution">
    <text evidence="13">The sequence shown here is derived from an EMBL/GenBank/DDBJ whole genome shotgun (WGS) entry which is preliminary data.</text>
</comment>
<dbReference type="Proteomes" id="UP000308730">
    <property type="component" value="Unassembled WGS sequence"/>
</dbReference>
<keyword evidence="10" id="KW-0496">Mitochondrion</keyword>
<dbReference type="GO" id="GO:0005743">
    <property type="term" value="C:mitochondrial inner membrane"/>
    <property type="evidence" value="ECO:0007669"/>
    <property type="project" value="UniProtKB-SubCell"/>
</dbReference>
<dbReference type="GO" id="GO:0022900">
    <property type="term" value="P:electron transport chain"/>
    <property type="evidence" value="ECO:0007669"/>
    <property type="project" value="InterPro"/>
</dbReference>
<name>A0A4S4MRF1_9APHY</name>
<keyword evidence="7" id="KW-0999">Mitochondrion inner membrane</keyword>
<keyword evidence="5" id="KW-0679">Respiratory chain</keyword>
<accession>A0A4S4MRF1</accession>
<feature type="transmembrane region" description="Helical" evidence="12">
    <location>
        <begin position="30"/>
        <end position="52"/>
    </location>
</feature>
<reference evidence="13 14" key="1">
    <citation type="submission" date="2019-02" db="EMBL/GenBank/DDBJ databases">
        <title>Genome sequencing of the rare red list fungi Antrodiella citrinella (Flaviporus citrinellus).</title>
        <authorList>
            <person name="Buettner E."/>
            <person name="Kellner H."/>
        </authorList>
    </citation>
    <scope>NUCLEOTIDE SEQUENCE [LARGE SCALE GENOMIC DNA]</scope>
    <source>
        <strain evidence="13 14">DSM 108506</strain>
    </source>
</reference>
<dbReference type="OrthoDB" id="521512at2759"/>
<evidence type="ECO:0008006" key="15">
    <source>
        <dbReference type="Google" id="ProtNLM"/>
    </source>
</evidence>
<evidence type="ECO:0000256" key="12">
    <source>
        <dbReference type="SAM" id="Phobius"/>
    </source>
</evidence>
<evidence type="ECO:0000256" key="3">
    <source>
        <dbReference type="ARBA" id="ARBA00005667"/>
    </source>
</evidence>
<keyword evidence="14" id="KW-1185">Reference proteome</keyword>
<dbReference type="EMBL" id="SGPM01000160">
    <property type="protein sequence ID" value="THH28746.1"/>
    <property type="molecule type" value="Genomic_DNA"/>
</dbReference>
<comment type="similarity">
    <text evidence="3">Belongs to the complex I NDUFB3 subunit family.</text>
</comment>
<evidence type="ECO:0000256" key="7">
    <source>
        <dbReference type="ARBA" id="ARBA00022792"/>
    </source>
</evidence>
<evidence type="ECO:0000256" key="4">
    <source>
        <dbReference type="ARBA" id="ARBA00022448"/>
    </source>
</evidence>
<dbReference type="AlphaFoldDB" id="A0A4S4MRF1"/>
<evidence type="ECO:0000256" key="5">
    <source>
        <dbReference type="ARBA" id="ARBA00022660"/>
    </source>
</evidence>
<dbReference type="PANTHER" id="PTHR15082:SF2">
    <property type="entry name" value="NADH DEHYDROGENASE [UBIQUINONE] 1 BETA SUBCOMPLEX SUBUNIT 3"/>
    <property type="match status" value="1"/>
</dbReference>
<evidence type="ECO:0000313" key="14">
    <source>
        <dbReference type="Proteomes" id="UP000308730"/>
    </source>
</evidence>
<keyword evidence="9 12" id="KW-1133">Transmembrane helix</keyword>
<dbReference type="GO" id="GO:0032981">
    <property type="term" value="P:mitochondrial respiratory chain complex I assembly"/>
    <property type="evidence" value="ECO:0007669"/>
    <property type="project" value="TreeGrafter"/>
</dbReference>
<evidence type="ECO:0000256" key="1">
    <source>
        <dbReference type="ARBA" id="ARBA00003195"/>
    </source>
</evidence>
<evidence type="ECO:0000256" key="8">
    <source>
        <dbReference type="ARBA" id="ARBA00022982"/>
    </source>
</evidence>
<evidence type="ECO:0000256" key="10">
    <source>
        <dbReference type="ARBA" id="ARBA00023128"/>
    </source>
</evidence>
<keyword evidence="11 12" id="KW-0472">Membrane</keyword>
<protein>
    <recommendedName>
        <fullName evidence="15">NADH-ubiquinone oxidoreductase B12 subunit</fullName>
    </recommendedName>
</protein>
<keyword evidence="4" id="KW-0813">Transport</keyword>
<dbReference type="InterPro" id="IPR012576">
    <property type="entry name" value="NDUFB3"/>
</dbReference>
<organism evidence="13 14">
    <name type="scientific">Antrodiella citrinella</name>
    <dbReference type="NCBI Taxonomy" id="2447956"/>
    <lineage>
        <taxon>Eukaryota</taxon>
        <taxon>Fungi</taxon>
        <taxon>Dikarya</taxon>
        <taxon>Basidiomycota</taxon>
        <taxon>Agaricomycotina</taxon>
        <taxon>Agaricomycetes</taxon>
        <taxon>Polyporales</taxon>
        <taxon>Steccherinaceae</taxon>
        <taxon>Antrodiella</taxon>
    </lineage>
</organism>
<gene>
    <name evidence="13" type="ORF">EUX98_g5442</name>
</gene>
<sequence length="68" mass="8113">MTTPRDPRLFRDPWAKREAWRKHHVFSNRVMFSSMFPGFGVAVVAFTTYVVIDNFLWKAEAQEHKPHH</sequence>
<evidence type="ECO:0000256" key="11">
    <source>
        <dbReference type="ARBA" id="ARBA00023136"/>
    </source>
</evidence>
<comment type="function">
    <text evidence="1">Accessory subunit of the mitochondrial membrane respiratory chain NADH dehydrogenase (Complex I), that is believed not to be involved in catalysis. Complex I functions in the transfer of electrons from NADH to the respiratory chain. The immediate electron acceptor for the enzyme is believed to be ubiquinone.</text>
</comment>
<keyword evidence="6 12" id="KW-0812">Transmembrane</keyword>
<evidence type="ECO:0000256" key="9">
    <source>
        <dbReference type="ARBA" id="ARBA00022989"/>
    </source>
</evidence>
<dbReference type="PANTHER" id="PTHR15082">
    <property type="entry name" value="NADH-UBIQUINONE OXIDOREDUCTASE B12 SUBUNIT"/>
    <property type="match status" value="1"/>
</dbReference>
<keyword evidence="8" id="KW-0249">Electron transport</keyword>
<comment type="subcellular location">
    <subcellularLocation>
        <location evidence="2">Mitochondrion inner membrane</location>
        <topology evidence="2">Single-pass membrane protein</topology>
        <orientation evidence="2">Matrix side</orientation>
    </subcellularLocation>
</comment>
<dbReference type="Pfam" id="PF08122">
    <property type="entry name" value="NDUF_B12"/>
    <property type="match status" value="1"/>
</dbReference>
<proteinExistence type="inferred from homology"/>
<evidence type="ECO:0000256" key="2">
    <source>
        <dbReference type="ARBA" id="ARBA00004298"/>
    </source>
</evidence>